<dbReference type="Proteomes" id="UP000678499">
    <property type="component" value="Unassembled WGS sequence"/>
</dbReference>
<evidence type="ECO:0000313" key="2">
    <source>
        <dbReference type="Proteomes" id="UP000678499"/>
    </source>
</evidence>
<gene>
    <name evidence="1" type="ORF">NMOB1V02_LOCUS1686</name>
</gene>
<dbReference type="AlphaFoldDB" id="A0A7R9BGZ0"/>
<name>A0A7R9BGZ0_9CRUS</name>
<protein>
    <submittedName>
        <fullName evidence="1">Uncharacterized protein</fullName>
    </submittedName>
</protein>
<evidence type="ECO:0000313" key="1">
    <source>
        <dbReference type="EMBL" id="CAD7273816.1"/>
    </source>
</evidence>
<dbReference type="EMBL" id="CAJPEX010000176">
    <property type="protein sequence ID" value="CAG0913968.1"/>
    <property type="molecule type" value="Genomic_DNA"/>
</dbReference>
<keyword evidence="2" id="KW-1185">Reference proteome</keyword>
<accession>A0A7R9BGZ0</accession>
<organism evidence="1">
    <name type="scientific">Notodromas monacha</name>
    <dbReference type="NCBI Taxonomy" id="399045"/>
    <lineage>
        <taxon>Eukaryota</taxon>
        <taxon>Metazoa</taxon>
        <taxon>Ecdysozoa</taxon>
        <taxon>Arthropoda</taxon>
        <taxon>Crustacea</taxon>
        <taxon>Oligostraca</taxon>
        <taxon>Ostracoda</taxon>
        <taxon>Podocopa</taxon>
        <taxon>Podocopida</taxon>
        <taxon>Cypridocopina</taxon>
        <taxon>Cypridoidea</taxon>
        <taxon>Cyprididae</taxon>
        <taxon>Notodromas</taxon>
    </lineage>
</organism>
<dbReference type="Gene3D" id="1.25.40.180">
    <property type="match status" value="1"/>
</dbReference>
<proteinExistence type="predicted"/>
<reference evidence="1" key="1">
    <citation type="submission" date="2020-11" db="EMBL/GenBank/DDBJ databases">
        <authorList>
            <person name="Tran Van P."/>
        </authorList>
    </citation>
    <scope>NUCLEOTIDE SEQUENCE</scope>
</reference>
<dbReference type="EMBL" id="OA882213">
    <property type="protein sequence ID" value="CAD7273816.1"/>
    <property type="molecule type" value="Genomic_DNA"/>
</dbReference>
<sequence length="83" mass="9415">MYLHGFHVDNLTSRVLVKKVRGLLDVLTILNFESSMSRVVSKPIHRQNELDLVVGLMFEKACETDLARSPLLCVSALMNEEDQ</sequence>